<dbReference type="RefSeq" id="WP_135707700.1">
    <property type="nucleotide sequence ID" value="NZ_CP038639.1"/>
</dbReference>
<dbReference type="Proteomes" id="UP000295294">
    <property type="component" value="Plasmid unnamed4"/>
</dbReference>
<dbReference type="EMBL" id="CP038639">
    <property type="protein sequence ID" value="QBY56463.1"/>
    <property type="molecule type" value="Genomic_DNA"/>
</dbReference>
<reference evidence="1 2" key="1">
    <citation type="submission" date="2019-03" db="EMBL/GenBank/DDBJ databases">
        <title>Efficiently degradation of phenoxyalkanoic acid herbicides by Cupriavidus oxalaticus strain X32.</title>
        <authorList>
            <person name="Sheng X."/>
        </authorList>
    </citation>
    <scope>NUCLEOTIDE SEQUENCE [LARGE SCALE GENOMIC DNA]</scope>
    <source>
        <strain evidence="1 2">X32</strain>
        <plasmid evidence="1 2">unnamed4</plasmid>
    </source>
</reference>
<name>A0A4P7LS11_9BURK</name>
<accession>A0A4P7LS11</accession>
<dbReference type="KEGG" id="cox:E0W60_36390"/>
<sequence length="102" mass="11197">MQHLQAQGPEGSGFLIIDTRYDESRVRWLRGLLAQLGRKDGLHVWHLGGKQAARAAVTQQALTEALVNNQCVYAALDVMGKDRKALAAGSMLLSCLRLQLAR</sequence>
<keyword evidence="1" id="KW-0614">Plasmid</keyword>
<gene>
    <name evidence="1" type="ORF">E0W60_36390</name>
</gene>
<proteinExistence type="predicted"/>
<geneLocation type="plasmid" evidence="1">
    <name>unnamed4</name>
</geneLocation>
<dbReference type="AlphaFoldDB" id="A0A4P7LS11"/>
<protein>
    <submittedName>
        <fullName evidence="1">Uncharacterized protein</fullName>
    </submittedName>
</protein>
<organism evidence="1 2">
    <name type="scientific">Cupriavidus oxalaticus</name>
    <dbReference type="NCBI Taxonomy" id="96344"/>
    <lineage>
        <taxon>Bacteria</taxon>
        <taxon>Pseudomonadati</taxon>
        <taxon>Pseudomonadota</taxon>
        <taxon>Betaproteobacteria</taxon>
        <taxon>Burkholderiales</taxon>
        <taxon>Burkholderiaceae</taxon>
        <taxon>Cupriavidus</taxon>
    </lineage>
</organism>
<evidence type="ECO:0000313" key="1">
    <source>
        <dbReference type="EMBL" id="QBY56463.1"/>
    </source>
</evidence>
<evidence type="ECO:0000313" key="2">
    <source>
        <dbReference type="Proteomes" id="UP000295294"/>
    </source>
</evidence>